<feature type="binding site" evidence="13">
    <location>
        <position position="138"/>
    </location>
    <ligand>
        <name>Mg(2+)</name>
        <dbReference type="ChEBI" id="CHEBI:18420"/>
        <label>1</label>
    </ligand>
</feature>
<evidence type="ECO:0000256" key="1">
    <source>
        <dbReference type="ARBA" id="ARBA00009518"/>
    </source>
</evidence>
<dbReference type="GO" id="GO:0005737">
    <property type="term" value="C:cytoplasm"/>
    <property type="evidence" value="ECO:0007669"/>
    <property type="project" value="UniProtKB-SubCell"/>
</dbReference>
<dbReference type="InterPro" id="IPR012337">
    <property type="entry name" value="RNaseH-like_sf"/>
</dbReference>
<evidence type="ECO:0000313" key="17">
    <source>
        <dbReference type="Proteomes" id="UP001165678"/>
    </source>
</evidence>
<dbReference type="NCBIfam" id="TIGR00228">
    <property type="entry name" value="ruvC"/>
    <property type="match status" value="1"/>
</dbReference>
<keyword evidence="2 13" id="KW-0963">Cytoplasm</keyword>
<keyword evidence="8 13" id="KW-0460">Magnesium</keyword>
<organism evidence="16 17">
    <name type="scientific">Larsenimonas rhizosphaerae</name>
    <dbReference type="NCBI Taxonomy" id="2944682"/>
    <lineage>
        <taxon>Bacteria</taxon>
        <taxon>Pseudomonadati</taxon>
        <taxon>Pseudomonadota</taxon>
        <taxon>Gammaproteobacteria</taxon>
        <taxon>Oceanospirillales</taxon>
        <taxon>Halomonadaceae</taxon>
        <taxon>Larsenimonas</taxon>
    </lineage>
</organism>
<dbReference type="GO" id="GO:0048476">
    <property type="term" value="C:Holliday junction resolvase complex"/>
    <property type="evidence" value="ECO:0007669"/>
    <property type="project" value="UniProtKB-UniRule"/>
</dbReference>
<dbReference type="Pfam" id="PF02075">
    <property type="entry name" value="RuvC"/>
    <property type="match status" value="1"/>
</dbReference>
<dbReference type="CDD" id="cd16962">
    <property type="entry name" value="RuvC"/>
    <property type="match status" value="1"/>
</dbReference>
<keyword evidence="17" id="KW-1185">Reference proteome</keyword>
<dbReference type="PANTHER" id="PTHR30194:SF3">
    <property type="entry name" value="CROSSOVER JUNCTION ENDODEOXYRIBONUCLEASE RUVC"/>
    <property type="match status" value="1"/>
</dbReference>
<evidence type="ECO:0000256" key="11">
    <source>
        <dbReference type="ARBA" id="ARBA00023204"/>
    </source>
</evidence>
<keyword evidence="3 13" id="KW-0540">Nuclease</keyword>
<evidence type="ECO:0000313" key="16">
    <source>
        <dbReference type="EMBL" id="MCX2523372.1"/>
    </source>
</evidence>
<feature type="active site" evidence="13">
    <location>
        <position position="7"/>
    </location>
</feature>
<name>A0AA42CT85_9GAMM</name>
<keyword evidence="11 13" id="KW-0234">DNA repair</keyword>
<comment type="cofactor">
    <cofactor evidence="13">
        <name>Mg(2+)</name>
        <dbReference type="ChEBI" id="CHEBI:18420"/>
    </cofactor>
    <text evidence="13">Binds 2 Mg(2+) ion per subunit.</text>
</comment>
<feature type="binding site" evidence="13">
    <location>
        <position position="66"/>
    </location>
    <ligand>
        <name>Mg(2+)</name>
        <dbReference type="ChEBI" id="CHEBI:18420"/>
        <label>2</label>
    </ligand>
</feature>
<dbReference type="GO" id="GO:0000287">
    <property type="term" value="F:magnesium ion binding"/>
    <property type="evidence" value="ECO:0007669"/>
    <property type="project" value="UniProtKB-UniRule"/>
</dbReference>
<evidence type="ECO:0000256" key="6">
    <source>
        <dbReference type="ARBA" id="ARBA00022763"/>
    </source>
</evidence>
<dbReference type="InterPro" id="IPR020563">
    <property type="entry name" value="X-over_junc_endoDNase_Mg_BS"/>
</dbReference>
<dbReference type="GO" id="GO:0008821">
    <property type="term" value="F:crossover junction DNA endonuclease activity"/>
    <property type="evidence" value="ECO:0007669"/>
    <property type="project" value="UniProtKB-UniRule"/>
</dbReference>
<keyword evidence="6 13" id="KW-0227">DNA damage</keyword>
<sequence>MIILGIDPGSIRTGFGVIRVEGTSLAYIDSGCIRITADNLPQKLAQVYAGVAELIAMHRPEELAIEQVFMAKNADSALKLGQARGAAIVCGANHGLPVSEYAARLVKQTIAGHGNADKHQVEQMVTLTLGIDGPLQSDGADALAIALTHHYSSRGVSGRSHSEKRRGAGRGSWRNYQG</sequence>
<evidence type="ECO:0000256" key="13">
    <source>
        <dbReference type="HAMAP-Rule" id="MF_00034"/>
    </source>
</evidence>
<dbReference type="Proteomes" id="UP001165678">
    <property type="component" value="Unassembled WGS sequence"/>
</dbReference>
<comment type="subunit">
    <text evidence="13">Homodimer which binds Holliday junction (HJ) DNA. The HJ becomes 2-fold symmetrical on binding to RuvC with unstacked arms; it has a different conformation from HJ DNA in complex with RuvA. In the full resolvosome a probable DNA-RuvA(4)-RuvB(12)-RuvC(2) complex forms which resolves the HJ.</text>
</comment>
<dbReference type="AlphaFoldDB" id="A0AA42CT85"/>
<evidence type="ECO:0000256" key="3">
    <source>
        <dbReference type="ARBA" id="ARBA00022722"/>
    </source>
</evidence>
<dbReference type="InterPro" id="IPR002176">
    <property type="entry name" value="X-over_junc_endoDNase_RuvC"/>
</dbReference>
<evidence type="ECO:0000256" key="14">
    <source>
        <dbReference type="NCBIfam" id="TIGR00228"/>
    </source>
</evidence>
<dbReference type="PRINTS" id="PR00696">
    <property type="entry name" value="RSOLVASERUVC"/>
</dbReference>
<dbReference type="HAMAP" id="MF_00034">
    <property type="entry name" value="RuvC"/>
    <property type="match status" value="1"/>
</dbReference>
<reference evidence="16" key="1">
    <citation type="submission" date="2022-11" db="EMBL/GenBank/DDBJ databases">
        <title>Larsenimonas rhizosphaerae sp. nov., isolated from a tidal mudflat.</title>
        <authorList>
            <person name="Lee S.D."/>
            <person name="Kim I.S."/>
        </authorList>
    </citation>
    <scope>NUCLEOTIDE SEQUENCE</scope>
    <source>
        <strain evidence="16">GH2-1</strain>
    </source>
</reference>
<dbReference type="PANTHER" id="PTHR30194">
    <property type="entry name" value="CROSSOVER JUNCTION ENDODEOXYRIBONUCLEASE RUVC"/>
    <property type="match status" value="1"/>
</dbReference>
<dbReference type="GO" id="GO:0003677">
    <property type="term" value="F:DNA binding"/>
    <property type="evidence" value="ECO:0007669"/>
    <property type="project" value="UniProtKB-KW"/>
</dbReference>
<gene>
    <name evidence="13 16" type="primary">ruvC</name>
    <name evidence="16" type="ORF">OQ287_03895</name>
</gene>
<feature type="active site" evidence="13">
    <location>
        <position position="66"/>
    </location>
</feature>
<feature type="active site" evidence="13">
    <location>
        <position position="138"/>
    </location>
</feature>
<feature type="binding site" evidence="13">
    <location>
        <position position="7"/>
    </location>
    <ligand>
        <name>Mg(2+)</name>
        <dbReference type="ChEBI" id="CHEBI:18420"/>
        <label>1</label>
    </ligand>
</feature>
<protein>
    <recommendedName>
        <fullName evidence="13 14">Crossover junction endodeoxyribonuclease RuvC</fullName>
        <ecNumber evidence="13 14">3.1.21.10</ecNumber>
    </recommendedName>
    <alternativeName>
        <fullName evidence="13">Holliday junction nuclease RuvC</fullName>
    </alternativeName>
    <alternativeName>
        <fullName evidence="13">Holliday junction resolvase RuvC</fullName>
    </alternativeName>
</protein>
<accession>A0AA42CT85</accession>
<dbReference type="PROSITE" id="PS01321">
    <property type="entry name" value="RUVC"/>
    <property type="match status" value="1"/>
</dbReference>
<dbReference type="RefSeq" id="WP_265895654.1">
    <property type="nucleotide sequence ID" value="NZ_JAPIVE010000001.1"/>
</dbReference>
<evidence type="ECO:0000256" key="9">
    <source>
        <dbReference type="ARBA" id="ARBA00023125"/>
    </source>
</evidence>
<evidence type="ECO:0000256" key="12">
    <source>
        <dbReference type="ARBA" id="ARBA00029354"/>
    </source>
</evidence>
<dbReference type="GO" id="GO:0006281">
    <property type="term" value="P:DNA repair"/>
    <property type="evidence" value="ECO:0007669"/>
    <property type="project" value="UniProtKB-UniRule"/>
</dbReference>
<keyword evidence="9 13" id="KW-0238">DNA-binding</keyword>
<proteinExistence type="inferred from homology"/>
<evidence type="ECO:0000256" key="7">
    <source>
        <dbReference type="ARBA" id="ARBA00022801"/>
    </source>
</evidence>
<comment type="caution">
    <text evidence="16">The sequence shown here is derived from an EMBL/GenBank/DDBJ whole genome shotgun (WGS) entry which is preliminary data.</text>
</comment>
<dbReference type="FunFam" id="3.30.420.10:FF:000002">
    <property type="entry name" value="Crossover junction endodeoxyribonuclease RuvC"/>
    <property type="match status" value="1"/>
</dbReference>
<dbReference type="GO" id="GO:0006310">
    <property type="term" value="P:DNA recombination"/>
    <property type="evidence" value="ECO:0007669"/>
    <property type="project" value="UniProtKB-UniRule"/>
</dbReference>
<dbReference type="InterPro" id="IPR036397">
    <property type="entry name" value="RNaseH_sf"/>
</dbReference>
<evidence type="ECO:0000256" key="4">
    <source>
        <dbReference type="ARBA" id="ARBA00022723"/>
    </source>
</evidence>
<comment type="similarity">
    <text evidence="1 13">Belongs to the RuvC family.</text>
</comment>
<dbReference type="EC" id="3.1.21.10" evidence="13 14"/>
<evidence type="ECO:0000256" key="8">
    <source>
        <dbReference type="ARBA" id="ARBA00022842"/>
    </source>
</evidence>
<keyword evidence="10 13" id="KW-0233">DNA recombination</keyword>
<keyword evidence="5 13" id="KW-0255">Endonuclease</keyword>
<comment type="subcellular location">
    <subcellularLocation>
        <location evidence="13">Cytoplasm</location>
    </subcellularLocation>
</comment>
<dbReference type="SUPFAM" id="SSF53098">
    <property type="entry name" value="Ribonuclease H-like"/>
    <property type="match status" value="1"/>
</dbReference>
<evidence type="ECO:0000256" key="2">
    <source>
        <dbReference type="ARBA" id="ARBA00022490"/>
    </source>
</evidence>
<keyword evidence="7 13" id="KW-0378">Hydrolase</keyword>
<keyword evidence="4 13" id="KW-0479">Metal-binding</keyword>
<evidence type="ECO:0000256" key="5">
    <source>
        <dbReference type="ARBA" id="ARBA00022759"/>
    </source>
</evidence>
<feature type="region of interest" description="Disordered" evidence="15">
    <location>
        <begin position="154"/>
        <end position="178"/>
    </location>
</feature>
<evidence type="ECO:0000256" key="15">
    <source>
        <dbReference type="SAM" id="MobiDB-lite"/>
    </source>
</evidence>
<dbReference type="Gene3D" id="3.30.420.10">
    <property type="entry name" value="Ribonuclease H-like superfamily/Ribonuclease H"/>
    <property type="match status" value="1"/>
</dbReference>
<evidence type="ECO:0000256" key="10">
    <source>
        <dbReference type="ARBA" id="ARBA00023172"/>
    </source>
</evidence>
<comment type="function">
    <text evidence="13">The RuvA-RuvB-RuvC complex processes Holliday junction (HJ) DNA during genetic recombination and DNA repair. Endonuclease that resolves HJ intermediates. Cleaves cruciform DNA by making single-stranded nicks across the HJ at symmetrical positions within the homologous arms, yielding a 5'-phosphate and a 3'-hydroxyl group; requires a central core of homology in the junction. The consensus cleavage sequence is 5'-(A/T)TT(C/G)-3'. Cleavage occurs on the 3'-side of the TT dinucleotide at the point of strand exchange. HJ branch migration catalyzed by RuvA-RuvB allows RuvC to scan DNA until it finds its consensus sequence, where it cleaves and resolves the cruciform DNA.</text>
</comment>
<dbReference type="EMBL" id="JAPIVE010000001">
    <property type="protein sequence ID" value="MCX2523372.1"/>
    <property type="molecule type" value="Genomic_DNA"/>
</dbReference>
<comment type="catalytic activity">
    <reaction evidence="12 13">
        <text>Endonucleolytic cleavage at a junction such as a reciprocal single-stranded crossover between two homologous DNA duplexes (Holliday junction).</text>
        <dbReference type="EC" id="3.1.21.10"/>
    </reaction>
</comment>